<protein>
    <submittedName>
        <fullName evidence="1">XDD3 family exosortase-dependent surface protein</fullName>
    </submittedName>
</protein>
<evidence type="ECO:0000313" key="1">
    <source>
        <dbReference type="EMBL" id="XPM66159.1"/>
    </source>
</evidence>
<keyword evidence="2" id="KW-1185">Reference proteome</keyword>
<sequence length="290" mass="30446">MKLLSAKVLIATTAIAVCGIVTSGQSAIAGTLYQGWNYAQDSFKDGTGGNGAFEIYGIAVHQQGDQITVGINANTGAGGWYDRVSSRLLDGHIGWGDLIFDFSGVQYGLRFATKSNSGVSELGLYTGITTKDLTVENDGWESLQAHNNGSGKHNSLGDFKSSEMSYYTDKRNAPVVMASGTKVVNDNFQALGKAELGALGLDFSGAFGVANNILGSQTFGFTFTRTADMLGDFVASLFFECINDGIAIKGNLAENPVIPQTEVPEPTSIVSLALIGLALSGGLKKRMQAA</sequence>
<dbReference type="EMBL" id="CP182909">
    <property type="protein sequence ID" value="XPM66159.1"/>
    <property type="molecule type" value="Genomic_DNA"/>
</dbReference>
<evidence type="ECO:0000313" key="2">
    <source>
        <dbReference type="Proteomes" id="UP000095472"/>
    </source>
</evidence>
<dbReference type="Proteomes" id="UP000095472">
    <property type="component" value="Chromosome"/>
</dbReference>
<accession>A0ACD5H0Y9</accession>
<gene>
    <name evidence="1" type="ORF">BH720_012435</name>
</gene>
<proteinExistence type="predicted"/>
<reference evidence="1 2" key="1">
    <citation type="journal article" date="2016" name="Genome Announc.">
        <title>Draft Genome Sequence of the Thermotolerant Cyanobacterium Desertifilum sp. IPPAS B-1220.</title>
        <authorList>
            <person name="Mironov K.S."/>
            <person name="Sinetova M.A."/>
            <person name="Bolatkhan K."/>
            <person name="Zayadan B.K."/>
            <person name="Ustinova V.V."/>
            <person name="Kupriyanova E.V."/>
            <person name="Skrypnik A.N."/>
            <person name="Gogoleva N.E."/>
            <person name="Gogolev Y.V."/>
            <person name="Los D.A."/>
        </authorList>
    </citation>
    <scope>NUCLEOTIDE SEQUENCE [LARGE SCALE GENOMIC DNA]</scope>
    <source>
        <strain evidence="1 2">IPPAS B-1220</strain>
    </source>
</reference>
<name>A0ACD5H0Y9_9CYAN</name>
<organism evidence="1 2">
    <name type="scientific">Desertifilum tharense IPPAS B-1220</name>
    <dbReference type="NCBI Taxonomy" id="1781255"/>
    <lineage>
        <taxon>Bacteria</taxon>
        <taxon>Bacillati</taxon>
        <taxon>Cyanobacteriota</taxon>
        <taxon>Cyanophyceae</taxon>
        <taxon>Desertifilales</taxon>
        <taxon>Desertifilaceae</taxon>
        <taxon>Desertifilum</taxon>
    </lineage>
</organism>